<dbReference type="EMBL" id="JAENGY010000833">
    <property type="protein sequence ID" value="KAG6955980.1"/>
    <property type="molecule type" value="Genomic_DNA"/>
</dbReference>
<organism evidence="1 2">
    <name type="scientific">Phytophthora aleatoria</name>
    <dbReference type="NCBI Taxonomy" id="2496075"/>
    <lineage>
        <taxon>Eukaryota</taxon>
        <taxon>Sar</taxon>
        <taxon>Stramenopiles</taxon>
        <taxon>Oomycota</taxon>
        <taxon>Peronosporomycetes</taxon>
        <taxon>Peronosporales</taxon>
        <taxon>Peronosporaceae</taxon>
        <taxon>Phytophthora</taxon>
    </lineage>
</organism>
<accession>A0A8J5M0S4</accession>
<gene>
    <name evidence="1" type="ORF">JG688_00011640</name>
</gene>
<keyword evidence="2" id="KW-1185">Reference proteome</keyword>
<dbReference type="Proteomes" id="UP000709295">
    <property type="component" value="Unassembled WGS sequence"/>
</dbReference>
<reference evidence="1" key="1">
    <citation type="submission" date="2021-01" db="EMBL/GenBank/DDBJ databases">
        <title>Phytophthora aleatoria, a newly-described species from Pinus radiata is distinct from Phytophthora cactorum isolates based on comparative genomics.</title>
        <authorList>
            <person name="Mcdougal R."/>
            <person name="Panda P."/>
            <person name="Williams N."/>
            <person name="Studholme D.J."/>
        </authorList>
    </citation>
    <scope>NUCLEOTIDE SEQUENCE</scope>
    <source>
        <strain evidence="1">NZFS 4037</strain>
    </source>
</reference>
<sequence length="156" mass="18021">MEELNEQVQIVRSNTVNSKSKSVYLYGIVKYILWLHANKPDIVDPSLRILLSSVVAEDDDEAYKQKQQDVQSPVNPLVAEVNDFECFLMSLRKKDGKSPGKSVYSSMRSSLFHLYRLYDIQMPENYNSELKKFSKGLKRLLSGVNKKMVKVSLRER</sequence>
<comment type="caution">
    <text evidence="1">The sequence shown here is derived from an EMBL/GenBank/DDBJ whole genome shotgun (WGS) entry which is preliminary data.</text>
</comment>
<dbReference type="AlphaFoldDB" id="A0A8J5M0S4"/>
<protein>
    <submittedName>
        <fullName evidence="1">Uncharacterized protein</fullName>
    </submittedName>
</protein>
<evidence type="ECO:0000313" key="2">
    <source>
        <dbReference type="Proteomes" id="UP000709295"/>
    </source>
</evidence>
<evidence type="ECO:0000313" key="1">
    <source>
        <dbReference type="EMBL" id="KAG6955980.1"/>
    </source>
</evidence>
<proteinExistence type="predicted"/>
<name>A0A8J5M0S4_9STRA</name>